<keyword evidence="3" id="KW-1185">Reference proteome</keyword>
<feature type="compositionally biased region" description="Basic and acidic residues" evidence="1">
    <location>
        <begin position="151"/>
        <end position="161"/>
    </location>
</feature>
<evidence type="ECO:0000313" key="2">
    <source>
        <dbReference type="EMBL" id="SAM08868.1"/>
    </source>
</evidence>
<proteinExistence type="predicted"/>
<organism evidence="2">
    <name type="scientific">Absidia glauca</name>
    <name type="common">Pin mould</name>
    <dbReference type="NCBI Taxonomy" id="4829"/>
    <lineage>
        <taxon>Eukaryota</taxon>
        <taxon>Fungi</taxon>
        <taxon>Fungi incertae sedis</taxon>
        <taxon>Mucoromycota</taxon>
        <taxon>Mucoromycotina</taxon>
        <taxon>Mucoromycetes</taxon>
        <taxon>Mucorales</taxon>
        <taxon>Cunninghamellaceae</taxon>
        <taxon>Absidia</taxon>
    </lineage>
</organism>
<dbReference type="Proteomes" id="UP000078561">
    <property type="component" value="Unassembled WGS sequence"/>
</dbReference>
<dbReference type="AlphaFoldDB" id="A0A168SSJ3"/>
<gene>
    <name evidence="2" type="primary">ABSGL_14534.1 scaffold 14663</name>
</gene>
<accession>A0A168SSJ3</accession>
<protein>
    <submittedName>
        <fullName evidence="2">Uncharacterized protein</fullName>
    </submittedName>
</protein>
<dbReference type="InParanoid" id="A0A168SSJ3"/>
<name>A0A168SSJ3_ABSGL</name>
<dbReference type="EMBL" id="LT554937">
    <property type="protein sequence ID" value="SAM08868.1"/>
    <property type="molecule type" value="Genomic_DNA"/>
</dbReference>
<evidence type="ECO:0000256" key="1">
    <source>
        <dbReference type="SAM" id="MobiDB-lite"/>
    </source>
</evidence>
<reference evidence="2" key="1">
    <citation type="submission" date="2016-04" db="EMBL/GenBank/DDBJ databases">
        <authorList>
            <person name="Evans L.H."/>
            <person name="Alamgir A."/>
            <person name="Owens N."/>
            <person name="Weber N.D."/>
            <person name="Virtaneva K."/>
            <person name="Barbian K."/>
            <person name="Babar A."/>
            <person name="Rosenke K."/>
        </authorList>
    </citation>
    <scope>NUCLEOTIDE SEQUENCE [LARGE SCALE GENOMIC DNA]</scope>
    <source>
        <strain evidence="2">CBS 101.48</strain>
    </source>
</reference>
<feature type="compositionally biased region" description="Basic and acidic residues" evidence="1">
    <location>
        <begin position="118"/>
        <end position="127"/>
    </location>
</feature>
<sequence length="161" mass="17897">MQLPLLIEVPMYPPPTPPAPTGIMSRLWYGLGSLCSSLLGLPAQEGAFYCGLEKRTPNPDFFWPALPPCPGDDGNDSDDSDIYVTCDSGDDDDDEETPARQGLLDLTNASSKRKGRHGNGDEDPERRVSKRPRLFVNINKRKTMEDENDDNDHAAKRQHLD</sequence>
<evidence type="ECO:0000313" key="3">
    <source>
        <dbReference type="Proteomes" id="UP000078561"/>
    </source>
</evidence>
<feature type="region of interest" description="Disordered" evidence="1">
    <location>
        <begin position="61"/>
        <end position="161"/>
    </location>
</feature>